<dbReference type="InterPro" id="IPR042516">
    <property type="entry name" value="Prp8_U5-snRNA-bd_sf"/>
</dbReference>
<dbReference type="SUPFAM" id="SSF53098">
    <property type="entry name" value="Ribonuclease H-like"/>
    <property type="match status" value="2"/>
</dbReference>
<dbReference type="FunCoup" id="G8YSZ3">
    <property type="interactions" value="2210"/>
</dbReference>
<dbReference type="InterPro" id="IPR012337">
    <property type="entry name" value="RNaseH-like_sf"/>
</dbReference>
<dbReference type="InterPro" id="IPR019580">
    <property type="entry name" value="Prp8_U6-snRNA-bd"/>
</dbReference>
<dbReference type="PANTHER" id="PTHR11140">
    <property type="entry name" value="PRE-MRNA SPLICING FACTOR PRP8"/>
    <property type="match status" value="1"/>
</dbReference>
<evidence type="ECO:0000256" key="2">
    <source>
        <dbReference type="ARBA" id="ARBA00022664"/>
    </source>
</evidence>
<dbReference type="CDD" id="cd13838">
    <property type="entry name" value="RNase_H_like_Prp8_IV"/>
    <property type="match status" value="1"/>
</dbReference>
<dbReference type="Gene3D" id="1.20.80.40">
    <property type="match status" value="1"/>
</dbReference>
<dbReference type="FunFam" id="3.90.1570.40:FF:000001">
    <property type="entry name" value="Pre-mRNA-processing-splicing factor 8"/>
    <property type="match status" value="1"/>
</dbReference>
<dbReference type="Pfam" id="PF10598">
    <property type="entry name" value="RRM_4"/>
    <property type="match status" value="1"/>
</dbReference>
<dbReference type="FunFam" id="3.30.43.40:FF:000001">
    <property type="entry name" value="Pre-mRNA-processing-splicing factor 8"/>
    <property type="match status" value="1"/>
</dbReference>
<dbReference type="GO" id="GO:0030619">
    <property type="term" value="F:U1 snRNA binding"/>
    <property type="evidence" value="ECO:0007669"/>
    <property type="project" value="TreeGrafter"/>
</dbReference>
<sequence>MQRGDPPSKVGEDINSTRGKSMASQSENKGKQRRNDIPPPPAPPTASAGKARHLDNKNGSKLPPPPPPPPSATSSKVGPEGNSISVNGARGIQKRRRTDNDGRTAFASGGLPPPPPPPPPPPGKVDLVSNLRHDVADSLKLNIKELKERKNNWLRSQRDKFKVVTVKQSKQKGIVQPRKIEMPPEHLRKIMFDHGDISSKKFASEKRSHLGALKYLPHAILKLLENMPQPWENAKEVKVLYHITGAITFVNEIPRVIEPVYTAQWASAWIQMRREKRDRKHFKRIRFPPFDDEEPPLDWMENIEELELPEPLTLELDSFKDSEVMEWLYDEKPLIEDSRAVNGDSYRRWNLNLNRMAALYRLSQPLLPDIIDPNYFYLFDKDAFFTSKSLNAVLPGGPRFEPLFKNKINNPELEDYTEFNSVDRIIFRIPIKVEYKIAFPFLYNSFVKQVYPEWYHEPLNCFSYSMNNSEAFTFNPNFNMIPPRRRKTKKAYTKGNDENEELPLNANLRPLMEIEDGDYLDIAPEGTSSAIDLWWAPYPFNRRSGKMKRAHDVALTKSWYQQHPHTDEKLKVRISHQKLLKKYVLNELHNPPRSQKRNHMGYQRKVKLLKSLRSTKYFQETTIDWVEAGLQVCRQGFNMLNLLIHKRGLTYLHLDYNFNLKPTKTLTTKERKKSRFGNAFHLIREIMRVVKILVDSHVQYRLGNIDAFQLADGIHYIFNHLGQLTGIYRYKYKVMHQIRACKDLKHLIYSRFNAIIGKGPGCGFWQPAWRVWIFFMRGIIPLLERWLGNLLSRQFEGRRSNDVAKTVTKQRVDSYYDIELRAQVMHDILDMIPEGLKQNKSKAILQHLSEAWRCWKANIPWKVPGMPAPIEQIIIRYIKAKADGWISMAHYNRERIRKGATVEKTVAKKNLGRLTRLWIKNEQERQLSFAKDGPYVTPDQAVSIFQTAVYWFESRKFSPIPFPPLSYKHDNKLLVLALENLKESYNANARLNSSQREELALIEQAYDNPHECLARIKKFLLTQRIFKEVGLEMMDYYTHIIPTYSIDPLEKITDAYLDQYLWYEADKRHLFPNWVKPSDDEIPPLLVYKWCQGANNLENVWDTSNGECNAILQSSLHKVFENIDLTLLNRLLRLIMDPNLADYITSKNNISITYKDMNHINQYGLIRGLQFSSFVFQYYGLVIDLLILGLDRASEIAGMPQLPNQFLQFRDGSETSSPIRLYARYIDKIFMFFRLNSEETDGLISDFLSENPDPNFENIVGYNNHRCWPRDARMKLVRHDVNLGRALHWEIAGRIPKSLTSIPWEDTIVSVYSRDNPNLLFSMCGFEVRILPKVRAKESLSSEEGTWDLIDQKTKERTAKAFLKVSDEEVDNFNSRIRQILMSSGSTTFTKVAAKWNTALIALLAYFREAVISTESLLDVLVRCETKIQNRVKMGLNSKMPSRFPPAVFYTPKELGGLGMLSASHILIPASDLRWSKQTDTGITHFRVGMTHDDNKIIPTIFRYFTSWENEFLDSQRVWAEYAIKRQEALEQNRRITFEDMENNWERGIPRISTLFQKDRHTLAYDKGHRARKAFKRYSIARFNPFSWTNNHHDGKLWNLNAYRTDVIQALGGIETILEHTLFKGTGFDSWEGLFWEKASGFEDSLKFKKLTNAQRSGLSQIPNRRFTLWWSPTINRANVYVGFLVQLDLTGIFLHGKIPTLKISLIQIFRAHLWQKIHESVVQDICQVLDKEIDVLQVDSVEKQAIHPRKSYKMNSSCADIVLTSNYKWNTSRPSLLFDKNDDLNFATASKYWIDVQLRYGDYDSHDISRYVRAKFLDYTTDSTSSYPSPTGAMVGIDLAYNMYDVYGNWFSGLKPLMQSAMKEIMKSNPALYVLRERIRKALQLYQAQPQEALLNSSNYAELFNNETQFFIDDTNVYRVTVHKTFEGNLTTKPINGAAFIMNPKSGQLFLKIIHTSVWAGQKRLGQLAKWKTAEEVAALVRSLPREEQPKQLIVTRKGMLDPLEVHMLDFPNMSIRQSELHLPFASALKVDKLADVVLKANEPQMVLFNLYDDWLRSISSYTAFSRLVLILRALGINQERTNLILRPDASVVTQAHHIWPTFTDEQWIEVETQLRDLILNDYAKKHNINIQALTQSEIRDLILGQEIKAPSVKRQEISELENGSNEGERNEQLTALKSTTQNVHGEDIVTVTTTNYEQQTFSSKHEWRNRAIAANNLHLRTKNIYVSTDDYSEDGITYIIPQNLLKKFIQISDVRTQVAAYLYGASPDDNAQVKEIKYIALVPQLGNLNSVQLPLNLPELEGPLSELELVGLIHTQAQDIKALTAPEITALARLKDKNSQKWPENFITIKTALTPGSITLSSYFLNEEGYEWGSQNSDLISQQPKGYSTSFSIKGQILLSDRISGSTLVPEDDIWNYTFMGAVWDSEVPVKLKVDIPLTFYNDLHRPVHFSNFNDIEGSNLEADQEDNLS</sequence>
<reference evidence="15 16" key="1">
    <citation type="journal article" date="2012" name="G3 (Bethesda)">
        <title>Pichia sorbitophila, an interspecies yeast hybrid reveals early steps of genome resolution following polyploidization.</title>
        <authorList>
            <person name="Leh Louis V."/>
            <person name="Despons L."/>
            <person name="Friedrich A."/>
            <person name="Martin T."/>
            <person name="Durrens P."/>
            <person name="Casaregola S."/>
            <person name="Neuveglise C."/>
            <person name="Fairhead C."/>
            <person name="Marck C."/>
            <person name="Cruz J.A."/>
            <person name="Straub M.L."/>
            <person name="Kugler V."/>
            <person name="Sacerdot C."/>
            <person name="Uzunov Z."/>
            <person name="Thierry A."/>
            <person name="Weiss S."/>
            <person name="Bleykasten C."/>
            <person name="De Montigny J."/>
            <person name="Jacques N."/>
            <person name="Jung P."/>
            <person name="Lemaire M."/>
            <person name="Mallet S."/>
            <person name="Morel G."/>
            <person name="Richard G.F."/>
            <person name="Sarkar A."/>
            <person name="Savel G."/>
            <person name="Schacherer J."/>
            <person name="Seret M.L."/>
            <person name="Talla E."/>
            <person name="Samson G."/>
            <person name="Jubin C."/>
            <person name="Poulain J."/>
            <person name="Vacherie B."/>
            <person name="Barbe V."/>
            <person name="Pelletier E."/>
            <person name="Sherman D.J."/>
            <person name="Westhof E."/>
            <person name="Weissenbach J."/>
            <person name="Baret P.V."/>
            <person name="Wincker P."/>
            <person name="Gaillardin C."/>
            <person name="Dujon B."/>
            <person name="Souciet J.L."/>
        </authorList>
    </citation>
    <scope>NUCLEOTIDE SEQUENCE [LARGE SCALE GENOMIC DNA]</scope>
    <source>
        <strain evidence="16">ATCC MYA-4447 / BCRC 22081 / CBS 7064 / NBRC 10061 / NRRL Y-12695</strain>
    </source>
</reference>
<dbReference type="OrthoDB" id="1931567at2759"/>
<keyword evidence="16" id="KW-1185">Reference proteome</keyword>
<feature type="domain" description="Pre-mRNA-processing-splicing factor 8 U5-snRNA-binding" evidence="12">
    <location>
        <begin position="1369"/>
        <end position="1504"/>
    </location>
</feature>
<dbReference type="eggNOG" id="KOG1795">
    <property type="taxonomic scope" value="Eukaryota"/>
</dbReference>
<dbReference type="Gene3D" id="3.40.140.10">
    <property type="entry name" value="Cytidine Deaminase, domain 2"/>
    <property type="match status" value="1"/>
</dbReference>
<dbReference type="STRING" id="559304.G8YSZ3"/>
<feature type="region of interest" description="Disordered" evidence="7">
    <location>
        <begin position="1"/>
        <end position="125"/>
    </location>
</feature>
<dbReference type="InterPro" id="IPR027652">
    <property type="entry name" value="PRP8"/>
</dbReference>
<dbReference type="Pfam" id="PF08082">
    <property type="entry name" value="PRO8NT"/>
    <property type="match status" value="1"/>
</dbReference>
<dbReference type="FunFam" id="3.30.420.230:FF:000001">
    <property type="entry name" value="Pre-mRNA-processing-splicing factor 8"/>
    <property type="match status" value="1"/>
</dbReference>
<dbReference type="Pfam" id="PF08084">
    <property type="entry name" value="PROCT"/>
    <property type="match status" value="1"/>
</dbReference>
<dbReference type="InterPro" id="IPR012592">
    <property type="entry name" value="PROCN"/>
</dbReference>
<evidence type="ECO:0000259" key="8">
    <source>
        <dbReference type="Pfam" id="PF08082"/>
    </source>
</evidence>
<proteinExistence type="predicted"/>
<keyword evidence="4" id="KW-0694">RNA-binding</keyword>
<dbReference type="HOGENOM" id="CLU_000380_3_0_1"/>
<dbReference type="Pfam" id="PF10596">
    <property type="entry name" value="U6-snRNA_bdg"/>
    <property type="match status" value="1"/>
</dbReference>
<dbReference type="GO" id="GO:0030620">
    <property type="term" value="F:U2 snRNA binding"/>
    <property type="evidence" value="ECO:0007669"/>
    <property type="project" value="TreeGrafter"/>
</dbReference>
<dbReference type="GO" id="GO:0071013">
    <property type="term" value="C:catalytic step 2 spliceosome"/>
    <property type="evidence" value="ECO:0007669"/>
    <property type="project" value="TreeGrafter"/>
</dbReference>
<evidence type="ECO:0000256" key="4">
    <source>
        <dbReference type="ARBA" id="ARBA00022884"/>
    </source>
</evidence>
<dbReference type="InterPro" id="IPR019582">
    <property type="entry name" value="RRM_spliceosomal_PrP8"/>
</dbReference>
<feature type="domain" description="RNA recognition motif spliceosomal PrP8" evidence="13">
    <location>
        <begin position="1121"/>
        <end position="1211"/>
    </location>
</feature>
<organism evidence="15 16">
    <name type="scientific">Pichia sorbitophila (strain ATCC MYA-4447 / BCRC 22081 / CBS 7064 / NBRC 10061 / NRRL Y-12695)</name>
    <name type="common">Hybrid yeast</name>
    <dbReference type="NCBI Taxonomy" id="559304"/>
    <lineage>
        <taxon>Eukaryota</taxon>
        <taxon>Fungi</taxon>
        <taxon>Dikarya</taxon>
        <taxon>Ascomycota</taxon>
        <taxon>Saccharomycotina</taxon>
        <taxon>Pichiomycetes</taxon>
        <taxon>Debaryomycetaceae</taxon>
        <taxon>Millerozyma</taxon>
    </lineage>
</organism>
<feature type="domain" description="PRO8NT" evidence="8">
    <location>
        <begin position="179"/>
        <end position="330"/>
    </location>
</feature>
<dbReference type="InterPro" id="IPR021983">
    <property type="entry name" value="PRP8_domainIV"/>
</dbReference>
<evidence type="ECO:0000259" key="13">
    <source>
        <dbReference type="Pfam" id="PF10598"/>
    </source>
</evidence>
<evidence type="ECO:0000259" key="9">
    <source>
        <dbReference type="Pfam" id="PF08083"/>
    </source>
</evidence>
<keyword evidence="3" id="KW-0747">Spliceosome</keyword>
<dbReference type="InterPro" id="IPR043172">
    <property type="entry name" value="Prp8_domainIV_palm"/>
</dbReference>
<dbReference type="GO" id="GO:0000244">
    <property type="term" value="P:spliceosomal tri-snRNP complex assembly"/>
    <property type="evidence" value="ECO:0007669"/>
    <property type="project" value="TreeGrafter"/>
</dbReference>
<evidence type="ECO:0000256" key="6">
    <source>
        <dbReference type="ARBA" id="ARBA00023242"/>
    </source>
</evidence>
<dbReference type="EMBL" id="FO082058">
    <property type="protein sequence ID" value="CCE73044.1"/>
    <property type="molecule type" value="Genomic_DNA"/>
</dbReference>
<dbReference type="Gene3D" id="3.30.43.40">
    <property type="entry name" value="Pre-mRNA-processing-splicing factor 8, U5-snRNA-binding domain"/>
    <property type="match status" value="1"/>
</dbReference>
<feature type="compositionally biased region" description="Pro residues" evidence="7">
    <location>
        <begin position="62"/>
        <end position="71"/>
    </location>
</feature>
<dbReference type="InParanoid" id="G8YSZ3"/>
<evidence type="ECO:0000256" key="1">
    <source>
        <dbReference type="ARBA" id="ARBA00004123"/>
    </source>
</evidence>
<dbReference type="Gene3D" id="3.90.1570.40">
    <property type="match status" value="1"/>
</dbReference>
<dbReference type="InterPro" id="IPR012984">
    <property type="entry name" value="PROCT"/>
</dbReference>
<dbReference type="GO" id="GO:0017070">
    <property type="term" value="F:U6 snRNA binding"/>
    <property type="evidence" value="ECO:0007669"/>
    <property type="project" value="InterPro"/>
</dbReference>
<dbReference type="GO" id="GO:0000393">
    <property type="term" value="P:spliceosomal conformational changes to generate catalytic conformation"/>
    <property type="evidence" value="ECO:0007669"/>
    <property type="project" value="UniProtKB-ARBA"/>
</dbReference>
<protein>
    <submittedName>
        <fullName evidence="15">Piso0_000055 protein</fullName>
    </submittedName>
</protein>
<feature type="domain" description="PROCT" evidence="10">
    <location>
        <begin position="2349"/>
        <end position="2470"/>
    </location>
</feature>
<feature type="compositionally biased region" description="Polar residues" evidence="7">
    <location>
        <begin position="14"/>
        <end position="27"/>
    </location>
</feature>
<dbReference type="Pfam" id="PF08083">
    <property type="entry name" value="PROCN"/>
    <property type="match status" value="1"/>
</dbReference>
<dbReference type="FunFam" id="1.20.80.40:FF:000001">
    <property type="entry name" value="Pre-mRNA-processing-splicing factor 8"/>
    <property type="match status" value="1"/>
</dbReference>
<feature type="domain" description="PRP8" evidence="14">
    <location>
        <begin position="1893"/>
        <end position="2122"/>
    </location>
</feature>
<dbReference type="GO" id="GO:0097157">
    <property type="term" value="F:pre-mRNA intronic binding"/>
    <property type="evidence" value="ECO:0007669"/>
    <property type="project" value="TreeGrafter"/>
</dbReference>
<evidence type="ECO:0000259" key="12">
    <source>
        <dbReference type="Pfam" id="PF10597"/>
    </source>
</evidence>
<dbReference type="Gene3D" id="3.30.420.230">
    <property type="match status" value="1"/>
</dbReference>
<dbReference type="Pfam" id="PF12134">
    <property type="entry name" value="PRP8_domainIV"/>
    <property type="match status" value="1"/>
</dbReference>
<feature type="compositionally biased region" description="Polar residues" evidence="7">
    <location>
        <begin position="72"/>
        <end position="86"/>
    </location>
</feature>
<keyword evidence="6" id="KW-0539">Nucleus</keyword>
<dbReference type="GO" id="GO:0030623">
    <property type="term" value="F:U5 snRNA binding"/>
    <property type="evidence" value="ECO:0007669"/>
    <property type="project" value="InterPro"/>
</dbReference>
<dbReference type="Pfam" id="PF10597">
    <property type="entry name" value="U5_2-snRNA_bdg"/>
    <property type="match status" value="1"/>
</dbReference>
<dbReference type="InterPro" id="IPR043173">
    <property type="entry name" value="Prp8_domainIV_fingers"/>
</dbReference>
<evidence type="ECO:0000259" key="14">
    <source>
        <dbReference type="Pfam" id="PF12134"/>
    </source>
</evidence>
<dbReference type="FunFam" id="3.40.140.10:FF:000002">
    <property type="entry name" value="Pre-mRNA-processing-splicing factor 8"/>
    <property type="match status" value="1"/>
</dbReference>
<feature type="domain" description="PROCN" evidence="9">
    <location>
        <begin position="526"/>
        <end position="936"/>
    </location>
</feature>
<gene>
    <name evidence="15" type="primary">Piso0_000055</name>
    <name evidence="15" type="ORF">GNLVRS01_PISO0B01211g</name>
</gene>
<dbReference type="InterPro" id="IPR012591">
    <property type="entry name" value="PRO8NT"/>
</dbReference>
<evidence type="ECO:0000256" key="5">
    <source>
        <dbReference type="ARBA" id="ARBA00023187"/>
    </source>
</evidence>
<feature type="domain" description="Pre-mRNA-processing-splicing factor 8 U6-snRNA-binding" evidence="11">
    <location>
        <begin position="1575"/>
        <end position="1732"/>
    </location>
</feature>
<evidence type="ECO:0000256" key="3">
    <source>
        <dbReference type="ARBA" id="ARBA00022728"/>
    </source>
</evidence>
<feature type="compositionally biased region" description="Pro residues" evidence="7">
    <location>
        <begin position="111"/>
        <end position="123"/>
    </location>
</feature>
<name>G8YSZ3_PICSO</name>
<evidence type="ECO:0000259" key="11">
    <source>
        <dbReference type="Pfam" id="PF10596"/>
    </source>
</evidence>
<comment type="subcellular location">
    <subcellularLocation>
        <location evidence="1">Nucleus</location>
    </subcellularLocation>
</comment>
<dbReference type="GO" id="GO:0045292">
    <property type="term" value="P:mRNA cis splicing, via spliceosome"/>
    <property type="evidence" value="ECO:0007669"/>
    <property type="project" value="UniProtKB-ARBA"/>
</dbReference>
<dbReference type="PANTHER" id="PTHR11140:SF0">
    <property type="entry name" value="PRE-MRNA-PROCESSING-SPLICING FACTOR 8"/>
    <property type="match status" value="1"/>
</dbReference>
<evidence type="ECO:0000256" key="7">
    <source>
        <dbReference type="SAM" id="MobiDB-lite"/>
    </source>
</evidence>
<dbReference type="OMA" id="TDVWNTS"/>
<dbReference type="GO" id="GO:0000974">
    <property type="term" value="C:Prp19 complex"/>
    <property type="evidence" value="ECO:0007669"/>
    <property type="project" value="UniProtKB-ARBA"/>
</dbReference>
<evidence type="ECO:0000313" key="15">
    <source>
        <dbReference type="EMBL" id="CCE73044.1"/>
    </source>
</evidence>
<accession>G8YSZ3</accession>
<dbReference type="Proteomes" id="UP000005222">
    <property type="component" value="Chromosome B"/>
</dbReference>
<keyword evidence="2" id="KW-0507">mRNA processing</keyword>
<dbReference type="CDD" id="cd08056">
    <property type="entry name" value="MPN_PRP8"/>
    <property type="match status" value="1"/>
</dbReference>
<evidence type="ECO:0000313" key="16">
    <source>
        <dbReference type="Proteomes" id="UP000005222"/>
    </source>
</evidence>
<keyword evidence="5" id="KW-0508">mRNA splicing</keyword>
<dbReference type="GO" id="GO:0005682">
    <property type="term" value="C:U5 snRNP"/>
    <property type="evidence" value="ECO:0007669"/>
    <property type="project" value="UniProtKB-ARBA"/>
</dbReference>
<dbReference type="InterPro" id="IPR019581">
    <property type="entry name" value="Prp8_U5-snRNA-bd"/>
</dbReference>
<evidence type="ECO:0000259" key="10">
    <source>
        <dbReference type="Pfam" id="PF08084"/>
    </source>
</evidence>